<reference evidence="5 6" key="1">
    <citation type="journal article" date="2014" name="Agronomy (Basel)">
        <title>A Draft Genome Sequence for Ensete ventricosum, the Drought-Tolerant Tree Against Hunger.</title>
        <authorList>
            <person name="Harrison J."/>
            <person name="Moore K.A."/>
            <person name="Paszkiewicz K."/>
            <person name="Jones T."/>
            <person name="Grant M."/>
            <person name="Ambacheew D."/>
            <person name="Muzemil S."/>
            <person name="Studholme D.J."/>
        </authorList>
    </citation>
    <scope>NUCLEOTIDE SEQUENCE [LARGE SCALE GENOMIC DNA]</scope>
</reference>
<sequence length="544" mass="58827">MAKKRKPPVQILEPSSSEEEEAAEEELEEVEEVEEEGSEDEEEEEEVEEEEEEEEVEVEVEEEDATKHQEEEKKVKSEEKEEEVEEEEADLLDRESIRKLLEPFGKDQLIELLKEAALRNPSLLSQIASAADSDPVHRKIFVHGLGWDATTEVLTAAFTPYGVIDECKVVTDRATGRCKGYGFVLFRTRAAAQRALREPQKKIGNRITSCQLASFGPPGAQGPAPEATGRKIFVSNIGEHVNPERLRAFFAKFGEIEEGPLGYDKTTGKLRGFAIFVYKTVEGCRKALEEPKKFFEGCELSCQRAVEGLKPKNQAIGGANVPAMLQPNDLALTYASQSLMGLNPMAGLVGQSLNPAVGLLGQNVGVGVLNQGPVAAGMSPSLSRSRMTPPPYGVGLGGLGGGGTGVNSISPSVIGSYQSQRPGETKRPSNQAFSLVRLFALVGSIEPTNATIYTSTLIFSFGITPPTSCRCRCLIRRCCLFATSLLCFSSSSPLQSLVFTAVSALCRCRCRRSSPLLPLPSLAAVVVVATPLALGQVSLGRPCF</sequence>
<dbReference type="SUPFAM" id="SSF54928">
    <property type="entry name" value="RNA-binding domain, RBD"/>
    <property type="match status" value="2"/>
</dbReference>
<keyword evidence="1 2" id="KW-0694">RNA-binding</keyword>
<evidence type="ECO:0000256" key="1">
    <source>
        <dbReference type="ARBA" id="ARBA00022884"/>
    </source>
</evidence>
<evidence type="ECO:0000313" key="6">
    <source>
        <dbReference type="Proteomes" id="UP000287651"/>
    </source>
</evidence>
<dbReference type="GO" id="GO:0003723">
    <property type="term" value="F:RNA binding"/>
    <property type="evidence" value="ECO:0007669"/>
    <property type="project" value="UniProtKB-UniRule"/>
</dbReference>
<evidence type="ECO:0000313" key="5">
    <source>
        <dbReference type="EMBL" id="RRT34514.1"/>
    </source>
</evidence>
<dbReference type="PANTHER" id="PTHR48024:SF17">
    <property type="entry name" value="OS02G0602600 PROTEIN"/>
    <property type="match status" value="1"/>
</dbReference>
<dbReference type="EMBL" id="AMZH03026657">
    <property type="protein sequence ID" value="RRT34514.1"/>
    <property type="molecule type" value="Genomic_DNA"/>
</dbReference>
<dbReference type="AlphaFoldDB" id="A0A426X4Z5"/>
<dbReference type="PROSITE" id="PS50102">
    <property type="entry name" value="RRM"/>
    <property type="match status" value="2"/>
</dbReference>
<feature type="compositionally biased region" description="Acidic residues" evidence="3">
    <location>
        <begin position="80"/>
        <end position="90"/>
    </location>
</feature>
<feature type="domain" description="RRM" evidence="4">
    <location>
        <begin position="138"/>
        <end position="239"/>
    </location>
</feature>
<dbReference type="Proteomes" id="UP000287651">
    <property type="component" value="Unassembled WGS sequence"/>
</dbReference>
<accession>A0A426X4Z5</accession>
<comment type="caution">
    <text evidence="5">The sequence shown here is derived from an EMBL/GenBank/DDBJ whole genome shotgun (WGS) entry which is preliminary data.</text>
</comment>
<evidence type="ECO:0000259" key="4">
    <source>
        <dbReference type="PROSITE" id="PS50102"/>
    </source>
</evidence>
<dbReference type="InterPro" id="IPR050886">
    <property type="entry name" value="RNA-binding_reg"/>
</dbReference>
<feature type="compositionally biased region" description="Basic and acidic residues" evidence="3">
    <location>
        <begin position="65"/>
        <end position="79"/>
    </location>
</feature>
<dbReference type="InterPro" id="IPR035979">
    <property type="entry name" value="RBD_domain_sf"/>
</dbReference>
<dbReference type="Gene3D" id="3.30.70.330">
    <property type="match status" value="2"/>
</dbReference>
<feature type="compositionally biased region" description="Acidic residues" evidence="3">
    <location>
        <begin position="16"/>
        <end position="64"/>
    </location>
</feature>
<dbReference type="SMART" id="SM00360">
    <property type="entry name" value="RRM"/>
    <property type="match status" value="2"/>
</dbReference>
<dbReference type="InterPro" id="IPR012677">
    <property type="entry name" value="Nucleotide-bd_a/b_plait_sf"/>
</dbReference>
<dbReference type="InterPro" id="IPR000504">
    <property type="entry name" value="RRM_dom"/>
</dbReference>
<dbReference type="PANTHER" id="PTHR48024">
    <property type="entry name" value="GEO13361P1-RELATED"/>
    <property type="match status" value="1"/>
</dbReference>
<feature type="domain" description="RRM" evidence="4">
    <location>
        <begin position="230"/>
        <end position="307"/>
    </location>
</feature>
<protein>
    <recommendedName>
        <fullName evidence="4">RRM domain-containing protein</fullName>
    </recommendedName>
</protein>
<gene>
    <name evidence="5" type="ORF">B296_00056227</name>
</gene>
<proteinExistence type="predicted"/>
<name>A0A426X4Z5_ENSVE</name>
<evidence type="ECO:0000256" key="2">
    <source>
        <dbReference type="PROSITE-ProRule" id="PRU00176"/>
    </source>
</evidence>
<organism evidence="5 6">
    <name type="scientific">Ensete ventricosum</name>
    <name type="common">Abyssinian banana</name>
    <name type="synonym">Musa ensete</name>
    <dbReference type="NCBI Taxonomy" id="4639"/>
    <lineage>
        <taxon>Eukaryota</taxon>
        <taxon>Viridiplantae</taxon>
        <taxon>Streptophyta</taxon>
        <taxon>Embryophyta</taxon>
        <taxon>Tracheophyta</taxon>
        <taxon>Spermatophyta</taxon>
        <taxon>Magnoliopsida</taxon>
        <taxon>Liliopsida</taxon>
        <taxon>Zingiberales</taxon>
        <taxon>Musaceae</taxon>
        <taxon>Ensete</taxon>
    </lineage>
</organism>
<dbReference type="Pfam" id="PF00076">
    <property type="entry name" value="RRM_1"/>
    <property type="match status" value="2"/>
</dbReference>
<feature type="region of interest" description="Disordered" evidence="3">
    <location>
        <begin position="1"/>
        <end position="90"/>
    </location>
</feature>
<dbReference type="GO" id="GO:0005634">
    <property type="term" value="C:nucleus"/>
    <property type="evidence" value="ECO:0007669"/>
    <property type="project" value="TreeGrafter"/>
</dbReference>
<evidence type="ECO:0000256" key="3">
    <source>
        <dbReference type="SAM" id="MobiDB-lite"/>
    </source>
</evidence>